<feature type="region of interest" description="Disordered" evidence="1">
    <location>
        <begin position="23"/>
        <end position="64"/>
    </location>
</feature>
<evidence type="ECO:0000256" key="1">
    <source>
        <dbReference type="SAM" id="MobiDB-lite"/>
    </source>
</evidence>
<organism evidence="2">
    <name type="scientific">Timema bartmani</name>
    <dbReference type="NCBI Taxonomy" id="61472"/>
    <lineage>
        <taxon>Eukaryota</taxon>
        <taxon>Metazoa</taxon>
        <taxon>Ecdysozoa</taxon>
        <taxon>Arthropoda</taxon>
        <taxon>Hexapoda</taxon>
        <taxon>Insecta</taxon>
        <taxon>Pterygota</taxon>
        <taxon>Neoptera</taxon>
        <taxon>Polyneoptera</taxon>
        <taxon>Phasmatodea</taxon>
        <taxon>Timematodea</taxon>
        <taxon>Timematoidea</taxon>
        <taxon>Timematidae</taxon>
        <taxon>Timema</taxon>
    </lineage>
</organism>
<name>A0A7R9EMB7_9NEOP</name>
<dbReference type="EMBL" id="OD564332">
    <property type="protein sequence ID" value="CAD7437858.1"/>
    <property type="molecule type" value="Genomic_DNA"/>
</dbReference>
<reference evidence="2" key="1">
    <citation type="submission" date="2020-11" db="EMBL/GenBank/DDBJ databases">
        <authorList>
            <person name="Tran Van P."/>
        </authorList>
    </citation>
    <scope>NUCLEOTIDE SEQUENCE</scope>
</reference>
<dbReference type="AlphaFoldDB" id="A0A7R9EMB7"/>
<proteinExistence type="predicted"/>
<evidence type="ECO:0000313" key="2">
    <source>
        <dbReference type="EMBL" id="CAD7437858.1"/>
    </source>
</evidence>
<accession>A0A7R9EMB7</accession>
<protein>
    <submittedName>
        <fullName evidence="2">Uncharacterized protein</fullName>
    </submittedName>
</protein>
<gene>
    <name evidence="2" type="ORF">TBIB3V08_LOCUS460</name>
</gene>
<sequence length="77" mass="8306">MPGFEIQPPRHRPTTAYLEIVGGGESGRGRLHRVPQEGALGGGESGRGPLHRVPQEGALSPAHQEHLFREYTLLTAS</sequence>